<accession>A0A5N3PBJ7</accession>
<evidence type="ECO:0000313" key="3">
    <source>
        <dbReference type="Proteomes" id="UP000325684"/>
    </source>
</evidence>
<dbReference type="Proteomes" id="UP000325684">
    <property type="component" value="Unassembled WGS sequence"/>
</dbReference>
<keyword evidence="3" id="KW-1185">Reference proteome</keyword>
<reference evidence="2 3" key="1">
    <citation type="journal article" date="2019" name="Microorganisms">
        <title>Genome Insights into the Novel Species Microvirga brassicacearum, a Rapeseed Endophyte with Biotechnological Potential.</title>
        <authorList>
            <person name="Jimenez-Gomez A."/>
            <person name="Saati-Santamaria Z."/>
            <person name="Igual J.M."/>
            <person name="Rivas R."/>
            <person name="Mateos P.F."/>
            <person name="Garcia-Fraile P."/>
        </authorList>
    </citation>
    <scope>NUCLEOTIDE SEQUENCE [LARGE SCALE GENOMIC DNA]</scope>
    <source>
        <strain evidence="2 3">CDVBN77</strain>
    </source>
</reference>
<feature type="domain" description="Ribbon-helix-helix" evidence="1">
    <location>
        <begin position="7"/>
        <end position="67"/>
    </location>
</feature>
<protein>
    <submittedName>
        <fullName evidence="2">Ribbon-helix-helix domain-containing protein</fullName>
    </submittedName>
</protein>
<evidence type="ECO:0000313" key="2">
    <source>
        <dbReference type="EMBL" id="KAB0267005.1"/>
    </source>
</evidence>
<dbReference type="InterPro" id="IPR027373">
    <property type="entry name" value="RHH_dom"/>
</dbReference>
<comment type="caution">
    <text evidence="2">The sequence shown here is derived from an EMBL/GenBank/DDBJ whole genome shotgun (WGS) entry which is preliminary data.</text>
</comment>
<dbReference type="Pfam" id="PF13467">
    <property type="entry name" value="RHH_4"/>
    <property type="match status" value="1"/>
</dbReference>
<dbReference type="AlphaFoldDB" id="A0A5N3PBJ7"/>
<name>A0A5N3PBJ7_9HYPH</name>
<gene>
    <name evidence="2" type="ORF">FEZ63_11260</name>
</gene>
<dbReference type="EMBL" id="VCMV01000014">
    <property type="protein sequence ID" value="KAB0267005.1"/>
    <property type="molecule type" value="Genomic_DNA"/>
</dbReference>
<dbReference type="OrthoDB" id="7477016at2"/>
<sequence>MGSGILKRSVAIAGHRTSISLEEPFWELLRQMAEREAVSMQGLIGRIDAERGDQNLSSAIRVFIVNRLRMEISRLAAPESPAEA</sequence>
<dbReference type="Gene3D" id="1.10.3990.20">
    <property type="entry name" value="protein bp1543"/>
    <property type="match status" value="1"/>
</dbReference>
<proteinExistence type="predicted"/>
<organism evidence="2 3">
    <name type="scientific">Microvirga brassicacearum</name>
    <dbReference type="NCBI Taxonomy" id="2580413"/>
    <lineage>
        <taxon>Bacteria</taxon>
        <taxon>Pseudomonadati</taxon>
        <taxon>Pseudomonadota</taxon>
        <taxon>Alphaproteobacteria</taxon>
        <taxon>Hyphomicrobiales</taxon>
        <taxon>Methylobacteriaceae</taxon>
        <taxon>Microvirga</taxon>
    </lineage>
</organism>
<evidence type="ECO:0000259" key="1">
    <source>
        <dbReference type="Pfam" id="PF13467"/>
    </source>
</evidence>
<dbReference type="RefSeq" id="WP_150944386.1">
    <property type="nucleotide sequence ID" value="NZ_VCMV01000014.1"/>
</dbReference>
<dbReference type="InterPro" id="IPR038268">
    <property type="entry name" value="RHH_sf"/>
</dbReference>